<accession>A0A0A2SWD5</accession>
<gene>
    <name evidence="3" type="ORF">EP47_03780</name>
</gene>
<feature type="domain" description="Putative auto-transporter adhesin head GIN" evidence="2">
    <location>
        <begin position="46"/>
        <end position="185"/>
    </location>
</feature>
<evidence type="ECO:0000313" key="3">
    <source>
        <dbReference type="EMBL" id="KGP64051.1"/>
    </source>
</evidence>
<feature type="domain" description="Putative auto-transporter adhesin head GIN" evidence="2">
    <location>
        <begin position="192"/>
        <end position="282"/>
    </location>
</feature>
<dbReference type="Proteomes" id="UP000054422">
    <property type="component" value="Unassembled WGS sequence"/>
</dbReference>
<feature type="chain" id="PRO_5002004843" description="Putative auto-transporter adhesin head GIN domain-containing protein" evidence="1">
    <location>
        <begin position="22"/>
        <end position="319"/>
    </location>
</feature>
<keyword evidence="1" id="KW-0732">Signal</keyword>
<dbReference type="InterPro" id="IPR021255">
    <property type="entry name" value="DUF2807"/>
</dbReference>
<dbReference type="RefSeq" id="WP_035887437.1">
    <property type="nucleotide sequence ID" value="NZ_JNCF01000006.1"/>
</dbReference>
<dbReference type="EMBL" id="JNCF01000006">
    <property type="protein sequence ID" value="KGP64051.1"/>
    <property type="molecule type" value="Genomic_DNA"/>
</dbReference>
<comment type="caution">
    <text evidence="3">The sequence shown here is derived from an EMBL/GenBank/DDBJ whole genome shotgun (WGS) entry which is preliminary data.</text>
</comment>
<keyword evidence="4" id="KW-1185">Reference proteome</keyword>
<reference evidence="3 4" key="1">
    <citation type="submission" date="2014-05" db="EMBL/GenBank/DDBJ databases">
        <authorList>
            <person name="Rizzardi K."/>
            <person name="Winiecka-Krusnell J."/>
            <person name="Ramliden M."/>
            <person name="Alm E."/>
            <person name="Andersson S."/>
            <person name="Byfors S."/>
        </authorList>
    </citation>
    <scope>NUCLEOTIDE SEQUENCE [LARGE SCALE GENOMIC DNA]</scope>
    <source>
        <strain evidence="3 4">LEGN</strain>
    </source>
</reference>
<feature type="signal peptide" evidence="1">
    <location>
        <begin position="1"/>
        <end position="21"/>
    </location>
</feature>
<dbReference type="STRING" id="1498499.EP47_03780"/>
<evidence type="ECO:0000259" key="2">
    <source>
        <dbReference type="Pfam" id="PF10988"/>
    </source>
</evidence>
<organism evidence="3 4">
    <name type="scientific">Legionella norrlandica</name>
    <dbReference type="NCBI Taxonomy" id="1498499"/>
    <lineage>
        <taxon>Bacteria</taxon>
        <taxon>Pseudomonadati</taxon>
        <taxon>Pseudomonadota</taxon>
        <taxon>Gammaproteobacteria</taxon>
        <taxon>Legionellales</taxon>
        <taxon>Legionellaceae</taxon>
        <taxon>Legionella</taxon>
    </lineage>
</organism>
<dbReference type="Gene3D" id="2.160.20.120">
    <property type="match status" value="1"/>
</dbReference>
<dbReference type="OrthoDB" id="5641583at2"/>
<name>A0A0A2SWD5_9GAMM</name>
<dbReference type="Pfam" id="PF10988">
    <property type="entry name" value="DUF2807"/>
    <property type="match status" value="2"/>
</dbReference>
<evidence type="ECO:0000256" key="1">
    <source>
        <dbReference type="SAM" id="SignalP"/>
    </source>
</evidence>
<sequence>MLKRCYLLSLVIFLLANCAHHKPQLPPVEVKNPSTRTNQFRQVSSFNQVVVQGRLNVTLHTGYKKPAVMLRGDPRDLTQVSTIVKNNTLYVSLGAGYPDYGTVNVDIRSTFLNRFRYEGAGVITGNNLHTSYLDLYIANEGTTSLGGSIGLQRLVAVGNGVTQISGVSSRNLQIVLKGDPKVGISGVVNLSSLKIYGKGMLSLYWIKSDTLTIRAKKEAKIQLAGIVNKLDVELWGFAQFKGKYLRAQRSFVKTHDKSMAEISAVNHQSTLATDASDIYYYNLSKTRADFMAFNGSVLDMRDWNQPDLKDFDRYNKQFP</sequence>
<evidence type="ECO:0000313" key="4">
    <source>
        <dbReference type="Proteomes" id="UP000054422"/>
    </source>
</evidence>
<protein>
    <recommendedName>
        <fullName evidence="2">Putative auto-transporter adhesin head GIN domain-containing protein</fullName>
    </recommendedName>
</protein>
<proteinExistence type="predicted"/>
<dbReference type="AlphaFoldDB" id="A0A0A2SWD5"/>